<evidence type="ECO:0000313" key="2">
    <source>
        <dbReference type="Proteomes" id="UP000076927"/>
    </source>
</evidence>
<dbReference type="SUPFAM" id="SSF51197">
    <property type="entry name" value="Clavaminate synthase-like"/>
    <property type="match status" value="1"/>
</dbReference>
<dbReference type="EMBL" id="CP011388">
    <property type="protein sequence ID" value="ANE48698.1"/>
    <property type="molecule type" value="Genomic_DNA"/>
</dbReference>
<dbReference type="GO" id="GO:0016706">
    <property type="term" value="F:2-oxoglutarate-dependent dioxygenase activity"/>
    <property type="evidence" value="ECO:0007669"/>
    <property type="project" value="UniProtKB-ARBA"/>
</dbReference>
<reference evidence="1 2" key="1">
    <citation type="submission" date="2015-01" db="EMBL/GenBank/DDBJ databases">
        <title>Paenibacillus swuensis/DY6/whole genome sequencing.</title>
        <authorList>
            <person name="Kim M.K."/>
            <person name="Srinivasan S."/>
            <person name="Lee J.-J."/>
        </authorList>
    </citation>
    <scope>NUCLEOTIDE SEQUENCE [LARGE SCALE GENOMIC DNA]</scope>
    <source>
        <strain evidence="1 2">DY6</strain>
    </source>
</reference>
<dbReference type="STRING" id="1178515.SY83_03450"/>
<gene>
    <name evidence="1" type="ORF">SY83_03450</name>
</gene>
<dbReference type="PANTHER" id="PTHR37563:SF2">
    <property type="entry name" value="PHYTANOYL-COA DIOXYGENASE FAMILY PROTEIN (AFU_ORTHOLOGUE AFUA_2G03330)"/>
    <property type="match status" value="1"/>
</dbReference>
<evidence type="ECO:0008006" key="3">
    <source>
        <dbReference type="Google" id="ProtNLM"/>
    </source>
</evidence>
<sequence length="250" mass="28195">MEEALTSLDVTDHTLTEQEKKQLDEQGFLLLTGIMESDWIHQVRESYETLMRREGQSAGMEVHQETGTRRLADLVNKGEVFDRMYTHPKVLAGVYHILKREFNLSSLNARDAVPGQGHQALHADWGARTQGEPFHVVNSIWLIDEFTADNGATRVVPGTQHQAGSPGDYMSDPQGEHPDQQLILAPAGSVAIFNAHVWHGGTTNRTATTRRACHAYYTASEHEQQLDQKEYIRKSTYDRITEAARYLLNV</sequence>
<dbReference type="PATRIC" id="fig|1178515.4.peg.681"/>
<dbReference type="KEGG" id="pswu:SY83_03450"/>
<organism evidence="1 2">
    <name type="scientific">Paenibacillus swuensis</name>
    <dbReference type="NCBI Taxonomy" id="1178515"/>
    <lineage>
        <taxon>Bacteria</taxon>
        <taxon>Bacillati</taxon>
        <taxon>Bacillota</taxon>
        <taxon>Bacilli</taxon>
        <taxon>Bacillales</taxon>
        <taxon>Paenibacillaceae</taxon>
        <taxon>Paenibacillus</taxon>
    </lineage>
</organism>
<dbReference type="AlphaFoldDB" id="A0A172TNT2"/>
<keyword evidence="2" id="KW-1185">Reference proteome</keyword>
<dbReference type="Gene3D" id="2.60.120.620">
    <property type="entry name" value="q2cbj1_9rhob like domain"/>
    <property type="match status" value="1"/>
</dbReference>
<evidence type="ECO:0000313" key="1">
    <source>
        <dbReference type="EMBL" id="ANE48698.1"/>
    </source>
</evidence>
<dbReference type="Proteomes" id="UP000076927">
    <property type="component" value="Chromosome"/>
</dbReference>
<dbReference type="InterPro" id="IPR051961">
    <property type="entry name" value="Fungal_Metabolite_Diox"/>
</dbReference>
<protein>
    <recommendedName>
        <fullName evidence="3">Phytanoyl-CoA dioxygenase</fullName>
    </recommendedName>
</protein>
<proteinExistence type="predicted"/>
<accession>A0A172TNT2</accession>
<dbReference type="InterPro" id="IPR008775">
    <property type="entry name" value="Phytyl_CoA_dOase-like"/>
</dbReference>
<dbReference type="PANTHER" id="PTHR37563">
    <property type="entry name" value="PHYTANOYL-COA DIOXYGENASE FAMILY PROTEIN (AFU_ORTHOLOGUE AFUA_2G03330)"/>
    <property type="match status" value="1"/>
</dbReference>
<dbReference type="Pfam" id="PF05721">
    <property type="entry name" value="PhyH"/>
    <property type="match status" value="1"/>
</dbReference>
<name>A0A172TNT2_9BACL</name>